<reference evidence="1 2" key="1">
    <citation type="submission" date="2018-02" db="EMBL/GenBank/DDBJ databases">
        <title>Draft genome of wild Prunus yedoensis var. nudiflora.</title>
        <authorList>
            <person name="Baek S."/>
            <person name="Kim J.-H."/>
            <person name="Choi K."/>
            <person name="Kim G.-B."/>
            <person name="Cho A."/>
            <person name="Jang H."/>
            <person name="Shin C.-H."/>
            <person name="Yu H.-J."/>
            <person name="Mun J.-H."/>
        </authorList>
    </citation>
    <scope>NUCLEOTIDE SEQUENCE [LARGE SCALE GENOMIC DNA]</scope>
    <source>
        <strain evidence="2">cv. Jeju island</strain>
        <tissue evidence="1">Leaf</tissue>
    </source>
</reference>
<accession>A0A314Y763</accession>
<dbReference type="Proteomes" id="UP000250321">
    <property type="component" value="Unassembled WGS sequence"/>
</dbReference>
<comment type="caution">
    <text evidence="1">The sequence shown here is derived from an EMBL/GenBank/DDBJ whole genome shotgun (WGS) entry which is preliminary data.</text>
</comment>
<dbReference type="EMBL" id="PJQY01001667">
    <property type="protein sequence ID" value="PQQ00699.1"/>
    <property type="molecule type" value="Genomic_DNA"/>
</dbReference>
<protein>
    <submittedName>
        <fullName evidence="1">Uncharacterized protein</fullName>
    </submittedName>
</protein>
<evidence type="ECO:0000313" key="1">
    <source>
        <dbReference type="EMBL" id="PQQ00699.1"/>
    </source>
</evidence>
<organism evidence="1 2">
    <name type="scientific">Prunus yedoensis var. nudiflora</name>
    <dbReference type="NCBI Taxonomy" id="2094558"/>
    <lineage>
        <taxon>Eukaryota</taxon>
        <taxon>Viridiplantae</taxon>
        <taxon>Streptophyta</taxon>
        <taxon>Embryophyta</taxon>
        <taxon>Tracheophyta</taxon>
        <taxon>Spermatophyta</taxon>
        <taxon>Magnoliopsida</taxon>
        <taxon>eudicotyledons</taxon>
        <taxon>Gunneridae</taxon>
        <taxon>Pentapetalae</taxon>
        <taxon>rosids</taxon>
        <taxon>fabids</taxon>
        <taxon>Rosales</taxon>
        <taxon>Rosaceae</taxon>
        <taxon>Amygdaloideae</taxon>
        <taxon>Amygdaleae</taxon>
        <taxon>Prunus</taxon>
    </lineage>
</organism>
<keyword evidence="2" id="KW-1185">Reference proteome</keyword>
<name>A0A314Y763_PRUYE</name>
<evidence type="ECO:0000313" key="2">
    <source>
        <dbReference type="Proteomes" id="UP000250321"/>
    </source>
</evidence>
<sequence>MPVGPSQVNYASGNAFDSDLEALPPARAAHVSSSSGDPMLQFLTTQFETMHTHFDAQLETHYTTMTQHFDARFDTFKTEIRNDLSCFLSFRDCSVVSFVLVSFWHFMTKRGRIVDDVLNYV</sequence>
<gene>
    <name evidence="1" type="ORF">Pyn_40093</name>
</gene>
<proteinExistence type="predicted"/>
<dbReference type="AlphaFoldDB" id="A0A314Y763"/>